<feature type="region of interest" description="Disordered" evidence="18">
    <location>
        <begin position="1"/>
        <end position="20"/>
    </location>
</feature>
<evidence type="ECO:0000256" key="4">
    <source>
        <dbReference type="ARBA" id="ARBA00006559"/>
    </source>
</evidence>
<dbReference type="Gene3D" id="3.40.1360.10">
    <property type="match status" value="1"/>
</dbReference>
<evidence type="ECO:0000256" key="9">
    <source>
        <dbReference type="ARBA" id="ARBA00022833"/>
    </source>
</evidence>
<dbReference type="Proteomes" id="UP001063166">
    <property type="component" value="Unassembled WGS sequence"/>
</dbReference>
<evidence type="ECO:0000256" key="10">
    <source>
        <dbReference type="ARBA" id="ARBA00022842"/>
    </source>
</evidence>
<evidence type="ECO:0000259" key="19">
    <source>
        <dbReference type="PROSITE" id="PS50157"/>
    </source>
</evidence>
<keyword evidence="21" id="KW-1185">Reference proteome</keyword>
<evidence type="ECO:0000256" key="16">
    <source>
        <dbReference type="PROSITE-ProRule" id="PRU00042"/>
    </source>
</evidence>
<evidence type="ECO:0000256" key="3">
    <source>
        <dbReference type="ARBA" id="ARBA00004123"/>
    </source>
</evidence>
<dbReference type="PRINTS" id="PR01550">
    <property type="entry name" value="TOP6AFAMILY"/>
</dbReference>
<dbReference type="CDD" id="cd00223">
    <property type="entry name" value="TOPRIM_TopoIIB_SPO"/>
    <property type="match status" value="1"/>
</dbReference>
<dbReference type="Pfam" id="PF04406">
    <property type="entry name" value="TP6A_N"/>
    <property type="match status" value="1"/>
</dbReference>
<dbReference type="SUPFAM" id="SSF57667">
    <property type="entry name" value="beta-beta-alpha zinc fingers"/>
    <property type="match status" value="1"/>
</dbReference>
<organism evidence="20 21">
    <name type="scientific">Lyophyllum shimeji</name>
    <name type="common">Hon-shimeji</name>
    <name type="synonym">Tricholoma shimeji</name>
    <dbReference type="NCBI Taxonomy" id="47721"/>
    <lineage>
        <taxon>Eukaryota</taxon>
        <taxon>Fungi</taxon>
        <taxon>Dikarya</taxon>
        <taxon>Basidiomycota</taxon>
        <taxon>Agaricomycotina</taxon>
        <taxon>Agaricomycetes</taxon>
        <taxon>Agaricomycetidae</taxon>
        <taxon>Agaricales</taxon>
        <taxon>Tricholomatineae</taxon>
        <taxon>Lyophyllaceae</taxon>
        <taxon>Lyophyllum</taxon>
    </lineage>
</organism>
<keyword evidence="6" id="KW-0479">Metal-binding</keyword>
<dbReference type="GO" id="GO:0042138">
    <property type="term" value="P:meiotic DNA double-strand break formation"/>
    <property type="evidence" value="ECO:0007669"/>
    <property type="project" value="InterPro"/>
</dbReference>
<name>A0A9P3PXY3_LYOSH</name>
<dbReference type="InterPro" id="IPR036388">
    <property type="entry name" value="WH-like_DNA-bd_sf"/>
</dbReference>
<dbReference type="FunFam" id="3.30.160.60:FF:000340">
    <property type="entry name" value="zinc finger protein 473 isoform X1"/>
    <property type="match status" value="1"/>
</dbReference>
<feature type="compositionally biased region" description="Polar residues" evidence="18">
    <location>
        <begin position="51"/>
        <end position="65"/>
    </location>
</feature>
<comment type="similarity">
    <text evidence="4 17">Belongs to the TOP6A family.</text>
</comment>
<sequence length="747" mass="82465">MYHNWTAASGQAQQPYYYPDSQHGAEYSGYSYPSTSPPSNDYYGRVPAQPFPTQQQQMPRHQSYTPPDPRLTVHQTNQTLTAIASARRLSQDYIKELPIITSPTRNDHHGQRHRSYYDAQQPQQKPHHFGHGEPSGAFHGCRSAQSPILVASGPSSSGGSHQKSNDGHACSYCGKAFGRPSALKIHLAIHTGERAFICPEAGCHRSFSVRSNMSRHVRNVHQIWPEESEEDILLDGDKDTRGDSYSEPEPDLQSGADHDDQGGPSNRRSSEAIDGLEDMVISFLLQLSSFGRTSRDRGGSDVMDDSGSEDIPTHPKSHRNKSKIELQLVDRGREGPGGSTAFKCVKFPRRCTRGSIRPMAQLLRVLDLTHEALVDDVPATKRDIYYKDVPLFKSQRIVDSLVDDLAATLELERSDLNIRATSKGLICGSGLVIHLYTGDVVQIHDTEGTLIPVGEDIKSFGVDTRVAWVLVLEKEAVFQTLCRLKFACHASLPGCGLIITGKGYPDIATRHLVKTLADGLPSSIPILCMVDADPYGIDILSVYKYGSRALHHEHAKLAAERIQWLGLRSSELETFGVDRDRLLQITKHDETKALAMLRRPAVTMPRNWRKELMHMLHGRRKAEIEVLSTTRLELQVYALNRQSSNTQNEALSPDAKTKPEACHNDQTPCSPLSDTGSSATSFFSPTGTEASHSYSSPLASPPSSPPTPASSKSLTPSHTPLMRYLVYKITESVTSARARARSVESLA</sequence>
<dbReference type="GO" id="GO:0000706">
    <property type="term" value="P:meiotic DNA double-strand break processing"/>
    <property type="evidence" value="ECO:0007669"/>
    <property type="project" value="TreeGrafter"/>
</dbReference>
<evidence type="ECO:0000256" key="18">
    <source>
        <dbReference type="SAM" id="MobiDB-lite"/>
    </source>
</evidence>
<comment type="catalytic activity">
    <reaction evidence="1 17">
        <text>ATP-dependent breakage, passage and rejoining of double-stranded DNA.</text>
        <dbReference type="EC" id="5.6.2.2"/>
    </reaction>
</comment>
<dbReference type="Pfam" id="PF21180">
    <property type="entry name" value="TOP6A-Spo11_Toprim"/>
    <property type="match status" value="1"/>
</dbReference>
<feature type="compositionally biased region" description="Pro residues" evidence="18">
    <location>
        <begin position="699"/>
        <end position="708"/>
    </location>
</feature>
<dbReference type="InterPro" id="IPR034136">
    <property type="entry name" value="TOPRIM_Topo6A/Spo11"/>
</dbReference>
<dbReference type="PROSITE" id="PS00028">
    <property type="entry name" value="ZINC_FINGER_C2H2_1"/>
    <property type="match status" value="2"/>
</dbReference>
<feature type="region of interest" description="Disordered" evidence="18">
    <location>
        <begin position="102"/>
        <end position="141"/>
    </location>
</feature>
<dbReference type="PROSITE" id="PS52041">
    <property type="entry name" value="TOPO_IIB"/>
    <property type="match status" value="1"/>
</dbReference>
<feature type="compositionally biased region" description="Polar residues" evidence="18">
    <location>
        <begin position="1"/>
        <end position="14"/>
    </location>
</feature>
<evidence type="ECO:0000256" key="14">
    <source>
        <dbReference type="ARBA" id="ARBA00023242"/>
    </source>
</evidence>
<dbReference type="PROSITE" id="PS50157">
    <property type="entry name" value="ZINC_FINGER_C2H2_2"/>
    <property type="match status" value="2"/>
</dbReference>
<evidence type="ECO:0000313" key="20">
    <source>
        <dbReference type="EMBL" id="GLB45082.1"/>
    </source>
</evidence>
<keyword evidence="14" id="KW-0539">Nucleus</keyword>
<dbReference type="InterPro" id="IPR013087">
    <property type="entry name" value="Znf_C2H2_type"/>
</dbReference>
<dbReference type="GO" id="GO:0003677">
    <property type="term" value="F:DNA binding"/>
    <property type="evidence" value="ECO:0007669"/>
    <property type="project" value="UniProtKB-UniRule"/>
</dbReference>
<dbReference type="GO" id="GO:0008270">
    <property type="term" value="F:zinc ion binding"/>
    <property type="evidence" value="ECO:0007669"/>
    <property type="project" value="UniProtKB-KW"/>
</dbReference>
<feature type="region of interest" description="Disordered" evidence="18">
    <location>
        <begin position="228"/>
        <end position="270"/>
    </location>
</feature>
<feature type="region of interest" description="Disordered" evidence="18">
    <location>
        <begin position="292"/>
        <end position="322"/>
    </location>
</feature>
<dbReference type="PANTHER" id="PTHR10848:SF0">
    <property type="entry name" value="MEIOTIC RECOMBINATION PROTEIN SPO11"/>
    <property type="match status" value="1"/>
</dbReference>
<dbReference type="Pfam" id="PF00096">
    <property type="entry name" value="zf-C2H2"/>
    <property type="match status" value="2"/>
</dbReference>
<evidence type="ECO:0000256" key="13">
    <source>
        <dbReference type="ARBA" id="ARBA00023235"/>
    </source>
</evidence>
<dbReference type="GO" id="GO:0007131">
    <property type="term" value="P:reciprocal meiotic recombination"/>
    <property type="evidence" value="ECO:0007669"/>
    <property type="project" value="TreeGrafter"/>
</dbReference>
<proteinExistence type="inferred from homology"/>
<dbReference type="OrthoDB" id="5377392at2759"/>
<dbReference type="InterPro" id="IPR013048">
    <property type="entry name" value="Meiotic_Spo11"/>
</dbReference>
<dbReference type="InterPro" id="IPR002815">
    <property type="entry name" value="Spo11/TopoVI_A"/>
</dbReference>
<evidence type="ECO:0000256" key="7">
    <source>
        <dbReference type="ARBA" id="ARBA00022737"/>
    </source>
</evidence>
<feature type="region of interest" description="Disordered" evidence="18">
    <location>
        <begin position="148"/>
        <end position="167"/>
    </location>
</feature>
<keyword evidence="13 17" id="KW-0413">Isomerase</keyword>
<dbReference type="Gene3D" id="3.30.160.60">
    <property type="entry name" value="Classic Zinc Finger"/>
    <property type="match status" value="2"/>
</dbReference>
<evidence type="ECO:0000256" key="17">
    <source>
        <dbReference type="PROSITE-ProRule" id="PRU01385"/>
    </source>
</evidence>
<dbReference type="AlphaFoldDB" id="A0A9P3PXY3"/>
<dbReference type="GO" id="GO:0003918">
    <property type="term" value="F:DNA topoisomerase type II (double strand cut, ATP-hydrolyzing) activity"/>
    <property type="evidence" value="ECO:0007669"/>
    <property type="project" value="UniProtKB-UniRule"/>
</dbReference>
<feature type="compositionally biased region" description="Basic and acidic residues" evidence="18">
    <location>
        <begin position="235"/>
        <end position="244"/>
    </location>
</feature>
<dbReference type="Gene3D" id="1.10.10.10">
    <property type="entry name" value="Winged helix-like DNA-binding domain superfamily/Winged helix DNA-binding domain"/>
    <property type="match status" value="1"/>
</dbReference>
<feature type="active site" description="O-(5'-phospho-DNA)-tyrosine intermediate" evidence="17">
    <location>
        <position position="386"/>
    </location>
</feature>
<feature type="compositionally biased region" description="Polar residues" evidence="18">
    <location>
        <begin position="153"/>
        <end position="162"/>
    </location>
</feature>
<dbReference type="InterPro" id="IPR036078">
    <property type="entry name" value="Spo11/TopoVI_A_sf"/>
</dbReference>
<protein>
    <recommendedName>
        <fullName evidence="15">pH-response transcription factor pacC/RIM101</fullName>
        <ecNumber evidence="5">5.6.2.2</ecNumber>
    </recommendedName>
</protein>
<dbReference type="GO" id="GO:0005524">
    <property type="term" value="F:ATP binding"/>
    <property type="evidence" value="ECO:0007669"/>
    <property type="project" value="InterPro"/>
</dbReference>
<dbReference type="PANTHER" id="PTHR10848">
    <property type="entry name" value="MEIOTIC RECOMBINATION PROTEIN SPO11"/>
    <property type="match status" value="1"/>
</dbReference>
<dbReference type="EC" id="5.6.2.2" evidence="5"/>
<evidence type="ECO:0000256" key="6">
    <source>
        <dbReference type="ARBA" id="ARBA00022723"/>
    </source>
</evidence>
<keyword evidence="10" id="KW-0460">Magnesium</keyword>
<feature type="region of interest" description="Disordered" evidence="18">
    <location>
        <begin position="644"/>
        <end position="717"/>
    </location>
</feature>
<feature type="domain" description="C2H2-type" evidence="19">
    <location>
        <begin position="168"/>
        <end position="195"/>
    </location>
</feature>
<evidence type="ECO:0000256" key="11">
    <source>
        <dbReference type="ARBA" id="ARBA00023029"/>
    </source>
</evidence>
<comment type="cofactor">
    <cofactor evidence="2">
        <name>Mg(2+)</name>
        <dbReference type="ChEBI" id="CHEBI:18420"/>
    </cofactor>
</comment>
<dbReference type="SUPFAM" id="SSF56726">
    <property type="entry name" value="DNA topoisomerase IV, alpha subunit"/>
    <property type="match status" value="1"/>
</dbReference>
<keyword evidence="7" id="KW-0677">Repeat</keyword>
<dbReference type="EMBL" id="BRPK01000019">
    <property type="protein sequence ID" value="GLB45082.1"/>
    <property type="molecule type" value="Genomic_DNA"/>
</dbReference>
<evidence type="ECO:0000256" key="1">
    <source>
        <dbReference type="ARBA" id="ARBA00000185"/>
    </source>
</evidence>
<keyword evidence="9" id="KW-0862">Zinc</keyword>
<evidence type="ECO:0000256" key="15">
    <source>
        <dbReference type="ARBA" id="ARBA00039490"/>
    </source>
</evidence>
<keyword evidence="11 17" id="KW-0799">Topoisomerase</keyword>
<accession>A0A9P3PXY3</accession>
<dbReference type="PRINTS" id="PR01551">
    <property type="entry name" value="SPO11HOMOLOG"/>
</dbReference>
<feature type="region of interest" description="Disordered" evidence="18">
    <location>
        <begin position="46"/>
        <end position="68"/>
    </location>
</feature>
<dbReference type="GO" id="GO:0000228">
    <property type="term" value="C:nuclear chromosome"/>
    <property type="evidence" value="ECO:0007669"/>
    <property type="project" value="TreeGrafter"/>
</dbReference>
<evidence type="ECO:0000256" key="12">
    <source>
        <dbReference type="ARBA" id="ARBA00023125"/>
    </source>
</evidence>
<feature type="domain" description="C2H2-type" evidence="19">
    <location>
        <begin position="196"/>
        <end position="221"/>
    </location>
</feature>
<evidence type="ECO:0000256" key="8">
    <source>
        <dbReference type="ARBA" id="ARBA00022771"/>
    </source>
</evidence>
<comment type="caution">
    <text evidence="20">The sequence shown here is derived from an EMBL/GenBank/DDBJ whole genome shotgun (WGS) entry which is preliminary data.</text>
</comment>
<keyword evidence="12 17" id="KW-0238">DNA-binding</keyword>
<evidence type="ECO:0000256" key="5">
    <source>
        <dbReference type="ARBA" id="ARBA00012895"/>
    </source>
</evidence>
<evidence type="ECO:0000313" key="21">
    <source>
        <dbReference type="Proteomes" id="UP001063166"/>
    </source>
</evidence>
<dbReference type="SMART" id="SM00355">
    <property type="entry name" value="ZnF_C2H2"/>
    <property type="match status" value="2"/>
</dbReference>
<feature type="compositionally biased region" description="Polar residues" evidence="18">
    <location>
        <begin position="664"/>
        <end position="690"/>
    </location>
</feature>
<dbReference type="InterPro" id="IPR036236">
    <property type="entry name" value="Znf_C2H2_sf"/>
</dbReference>
<reference evidence="20" key="1">
    <citation type="submission" date="2022-07" db="EMBL/GenBank/DDBJ databases">
        <title>The genome of Lyophyllum shimeji provides insight into the initial evolution of ectomycorrhizal fungal genome.</title>
        <authorList>
            <person name="Kobayashi Y."/>
            <person name="Shibata T."/>
            <person name="Hirakawa H."/>
            <person name="Shigenobu S."/>
            <person name="Nishiyama T."/>
            <person name="Yamada A."/>
            <person name="Hasebe M."/>
            <person name="Kawaguchi M."/>
        </authorList>
    </citation>
    <scope>NUCLEOTIDE SEQUENCE</scope>
    <source>
        <strain evidence="20">AT787</strain>
    </source>
</reference>
<comment type="subcellular location">
    <subcellularLocation>
        <location evidence="3">Nucleus</location>
    </subcellularLocation>
</comment>
<evidence type="ECO:0000256" key="2">
    <source>
        <dbReference type="ARBA" id="ARBA00001946"/>
    </source>
</evidence>
<gene>
    <name evidence="20" type="primary">SPO11</name>
    <name evidence="20" type="ORF">LshimejAT787_1901600</name>
</gene>
<dbReference type="InterPro" id="IPR013049">
    <property type="entry name" value="Spo11/TopoVI_A_N"/>
</dbReference>
<keyword evidence="8 16" id="KW-0863">Zinc-finger</keyword>